<proteinExistence type="predicted"/>
<dbReference type="EMBL" id="KI394855">
    <property type="protein sequence ID" value="ERN00633.1"/>
    <property type="molecule type" value="Genomic_DNA"/>
</dbReference>
<sequence length="116" mass="12940">MWSRNGRGPVCRTTPTSRLGGLDGNCILRCFSHQNSQDAATPVATCVSPAGTPLPRLGSHPLLQRIKVLRKQNKKIEENRTAYATPAFMSTVEVIPPQILVYMIGPWIRVQWCLRL</sequence>
<gene>
    <name evidence="1" type="ORF">AMTR_s00091p00146840</name>
</gene>
<organism evidence="1 2">
    <name type="scientific">Amborella trichopoda</name>
    <dbReference type="NCBI Taxonomy" id="13333"/>
    <lineage>
        <taxon>Eukaryota</taxon>
        <taxon>Viridiplantae</taxon>
        <taxon>Streptophyta</taxon>
        <taxon>Embryophyta</taxon>
        <taxon>Tracheophyta</taxon>
        <taxon>Spermatophyta</taxon>
        <taxon>Magnoliopsida</taxon>
        <taxon>Amborellales</taxon>
        <taxon>Amborellaceae</taxon>
        <taxon>Amborella</taxon>
    </lineage>
</organism>
<dbReference type="Gramene" id="ERN00633">
    <property type="protein sequence ID" value="ERN00633"/>
    <property type="gene ID" value="AMTR_s00091p00146840"/>
</dbReference>
<evidence type="ECO:0000313" key="2">
    <source>
        <dbReference type="Proteomes" id="UP000017836"/>
    </source>
</evidence>
<accession>W1NYA5</accession>
<evidence type="ECO:0000313" key="1">
    <source>
        <dbReference type="EMBL" id="ERN00633.1"/>
    </source>
</evidence>
<dbReference type="Proteomes" id="UP000017836">
    <property type="component" value="Unassembled WGS sequence"/>
</dbReference>
<reference evidence="2" key="1">
    <citation type="journal article" date="2013" name="Science">
        <title>The Amborella genome and the evolution of flowering plants.</title>
        <authorList>
            <consortium name="Amborella Genome Project"/>
        </authorList>
    </citation>
    <scope>NUCLEOTIDE SEQUENCE [LARGE SCALE GENOMIC DNA]</scope>
</reference>
<dbReference type="AlphaFoldDB" id="W1NYA5"/>
<dbReference type="HOGENOM" id="CLU_2100178_0_0_1"/>
<name>W1NYA5_AMBTC</name>
<protein>
    <submittedName>
        <fullName evidence="1">Uncharacterized protein</fullName>
    </submittedName>
</protein>
<keyword evidence="2" id="KW-1185">Reference proteome</keyword>